<comment type="subcellular location">
    <subcellularLocation>
        <location evidence="1">Membrane</location>
        <topology evidence="1">Multi-pass membrane protein</topology>
    </subcellularLocation>
</comment>
<evidence type="ECO:0000256" key="2">
    <source>
        <dbReference type="ARBA" id="ARBA00022692"/>
    </source>
</evidence>
<dbReference type="InterPro" id="IPR005821">
    <property type="entry name" value="Ion_trans_dom"/>
</dbReference>
<proteinExistence type="predicted"/>
<keyword evidence="7" id="KW-0407">Ion channel</keyword>
<dbReference type="SUPFAM" id="SSF81324">
    <property type="entry name" value="Voltage-gated potassium channels"/>
    <property type="match status" value="1"/>
</dbReference>
<dbReference type="RefSeq" id="WP_310308041.1">
    <property type="nucleotide sequence ID" value="NZ_BAAAXB010000001.1"/>
</dbReference>
<dbReference type="GO" id="GO:0034220">
    <property type="term" value="P:monoatomic ion transmembrane transport"/>
    <property type="evidence" value="ECO:0007669"/>
    <property type="project" value="UniProtKB-KW"/>
</dbReference>
<protein>
    <submittedName>
        <fullName evidence="7">Voltage-gated sodium channel</fullName>
    </submittedName>
</protein>
<dbReference type="Gene3D" id="1.10.287.70">
    <property type="match status" value="1"/>
</dbReference>
<feature type="transmembrane region" description="Helical" evidence="5">
    <location>
        <begin position="156"/>
        <end position="178"/>
    </location>
</feature>
<feature type="transmembrane region" description="Helical" evidence="5">
    <location>
        <begin position="218"/>
        <end position="242"/>
    </location>
</feature>
<sequence>MSRLKRDQRYADVADIPWCAKESGMVLRDRVRDVVEGKRFQRFVIGVIVVNAITLGCETSSAAVAAFGGLLSAVDNVALAIFVVELAARLYAHRLTFFRDPWNCFDLVVVGVSLLPAAGPLSVVRSLRILRALRLVSMVPSMRRVVSALVRSIPGLLSLTGLLLLMLYVGSVVAINLFRSSGDARFADLGSTVLTLFQITTGDGWSDMMRDLMVTQPLAWLFFVVYLLVGTFTMLNLFIAVVCSAMEPDPSAPDSSAPDRDAALADEIRALREEVRALRLEPADR</sequence>
<dbReference type="Pfam" id="PF00520">
    <property type="entry name" value="Ion_trans"/>
    <property type="match status" value="1"/>
</dbReference>
<dbReference type="EMBL" id="JAVDSG010000001">
    <property type="protein sequence ID" value="MDR6595007.1"/>
    <property type="molecule type" value="Genomic_DNA"/>
</dbReference>
<gene>
    <name evidence="7" type="ORF">J2S66_003391</name>
</gene>
<organism evidence="7 8">
    <name type="scientific">Saccharothrix longispora</name>
    <dbReference type="NCBI Taxonomy" id="33920"/>
    <lineage>
        <taxon>Bacteria</taxon>
        <taxon>Bacillati</taxon>
        <taxon>Actinomycetota</taxon>
        <taxon>Actinomycetes</taxon>
        <taxon>Pseudonocardiales</taxon>
        <taxon>Pseudonocardiaceae</taxon>
        <taxon>Saccharothrix</taxon>
    </lineage>
</organism>
<name>A0ABU1PWI9_9PSEU</name>
<dbReference type="PANTHER" id="PTHR10037:SF62">
    <property type="entry name" value="SODIUM CHANNEL PROTEIN 60E"/>
    <property type="match status" value="1"/>
</dbReference>
<feature type="transmembrane region" description="Helical" evidence="5">
    <location>
        <begin position="104"/>
        <end position="124"/>
    </location>
</feature>
<evidence type="ECO:0000256" key="5">
    <source>
        <dbReference type="SAM" id="Phobius"/>
    </source>
</evidence>
<evidence type="ECO:0000256" key="4">
    <source>
        <dbReference type="ARBA" id="ARBA00023136"/>
    </source>
</evidence>
<keyword evidence="2 5" id="KW-0812">Transmembrane</keyword>
<keyword evidence="7" id="KW-0813">Transport</keyword>
<reference evidence="7 8" key="1">
    <citation type="submission" date="2023-07" db="EMBL/GenBank/DDBJ databases">
        <title>Sequencing the genomes of 1000 actinobacteria strains.</title>
        <authorList>
            <person name="Klenk H.-P."/>
        </authorList>
    </citation>
    <scope>NUCLEOTIDE SEQUENCE [LARGE SCALE GENOMIC DNA]</scope>
    <source>
        <strain evidence="7 8">DSM 43749</strain>
    </source>
</reference>
<keyword evidence="4 5" id="KW-0472">Membrane</keyword>
<dbReference type="Gene3D" id="1.20.120.350">
    <property type="entry name" value="Voltage-gated potassium channels. Chain C"/>
    <property type="match status" value="1"/>
</dbReference>
<dbReference type="InterPro" id="IPR027359">
    <property type="entry name" value="Volt_channel_dom_sf"/>
</dbReference>
<keyword evidence="8" id="KW-1185">Reference proteome</keyword>
<keyword evidence="3 5" id="KW-1133">Transmembrane helix</keyword>
<dbReference type="Proteomes" id="UP001268819">
    <property type="component" value="Unassembled WGS sequence"/>
</dbReference>
<keyword evidence="7" id="KW-0406">Ion transport</keyword>
<dbReference type="PANTHER" id="PTHR10037">
    <property type="entry name" value="VOLTAGE-GATED CATION CHANNEL CALCIUM AND SODIUM"/>
    <property type="match status" value="1"/>
</dbReference>
<dbReference type="InterPro" id="IPR043203">
    <property type="entry name" value="VGCC_Ca_Na"/>
</dbReference>
<comment type="caution">
    <text evidence="7">The sequence shown here is derived from an EMBL/GenBank/DDBJ whole genome shotgun (WGS) entry which is preliminary data.</text>
</comment>
<accession>A0ABU1PWI9</accession>
<evidence type="ECO:0000256" key="3">
    <source>
        <dbReference type="ARBA" id="ARBA00022989"/>
    </source>
</evidence>
<evidence type="ECO:0000256" key="1">
    <source>
        <dbReference type="ARBA" id="ARBA00004141"/>
    </source>
</evidence>
<feature type="domain" description="Ion transport" evidence="6">
    <location>
        <begin position="39"/>
        <end position="245"/>
    </location>
</feature>
<evidence type="ECO:0000313" key="7">
    <source>
        <dbReference type="EMBL" id="MDR6595007.1"/>
    </source>
</evidence>
<feature type="transmembrane region" description="Helical" evidence="5">
    <location>
        <begin position="43"/>
        <end position="67"/>
    </location>
</feature>
<evidence type="ECO:0000259" key="6">
    <source>
        <dbReference type="Pfam" id="PF00520"/>
    </source>
</evidence>
<evidence type="ECO:0000313" key="8">
    <source>
        <dbReference type="Proteomes" id="UP001268819"/>
    </source>
</evidence>